<dbReference type="AlphaFoldDB" id="A0A7S2AGN0"/>
<feature type="chain" id="PRO_5030894989" description="DUF192 domain-containing protein" evidence="1">
    <location>
        <begin position="22"/>
        <end position="206"/>
    </location>
</feature>
<evidence type="ECO:0000256" key="1">
    <source>
        <dbReference type="SAM" id="SignalP"/>
    </source>
</evidence>
<dbReference type="PANTHER" id="PTHR37953">
    <property type="entry name" value="UPF0127 PROTEIN MJ1496"/>
    <property type="match status" value="1"/>
</dbReference>
<sequence length="206" mass="23420">MALQLLARALVAALLLPQTTGALRNAAEHRQESAVEANGDHAEAHLQQIGTVRPAAHRFSNWLSTSRKHREVPFRRDGFLTITTQDGRQVSSELEVPKDVKSFMQGLMYRSSICEKCSMIFSWREDGDRPFWMKDTWIPLDLVWVNHDKVIVDIKQAKANDETSVSNDSPAQYVFEFREGWCQDHGVKVGDAISWKHESSLPIFEA</sequence>
<keyword evidence="1" id="KW-0732">Signal</keyword>
<feature type="signal peptide" evidence="1">
    <location>
        <begin position="1"/>
        <end position="21"/>
    </location>
</feature>
<dbReference type="InterPro" id="IPR003795">
    <property type="entry name" value="DUF192"/>
</dbReference>
<gene>
    <name evidence="2" type="ORF">AAND1436_LOCUS3418</name>
</gene>
<accession>A0A7S2AGN0</accession>
<dbReference type="PANTHER" id="PTHR37953:SF1">
    <property type="entry name" value="UPF0127 PROTEIN MJ1496"/>
    <property type="match status" value="1"/>
</dbReference>
<dbReference type="InterPro" id="IPR038695">
    <property type="entry name" value="Saro_0823-like_sf"/>
</dbReference>
<evidence type="ECO:0000313" key="2">
    <source>
        <dbReference type="EMBL" id="CAD9367570.1"/>
    </source>
</evidence>
<reference evidence="2" key="1">
    <citation type="submission" date="2021-01" db="EMBL/GenBank/DDBJ databases">
        <authorList>
            <person name="Corre E."/>
            <person name="Pelletier E."/>
            <person name="Niang G."/>
            <person name="Scheremetjew M."/>
            <person name="Finn R."/>
            <person name="Kale V."/>
            <person name="Holt S."/>
            <person name="Cochrane G."/>
            <person name="Meng A."/>
            <person name="Brown T."/>
            <person name="Cohen L."/>
        </authorList>
    </citation>
    <scope>NUCLEOTIDE SEQUENCE</scope>
    <source>
        <strain evidence="2">CCMP2222</strain>
    </source>
</reference>
<organism evidence="2">
    <name type="scientific">Alexandrium andersonii</name>
    <dbReference type="NCBI Taxonomy" id="327968"/>
    <lineage>
        <taxon>Eukaryota</taxon>
        <taxon>Sar</taxon>
        <taxon>Alveolata</taxon>
        <taxon>Dinophyceae</taxon>
        <taxon>Gonyaulacales</taxon>
        <taxon>Pyrocystaceae</taxon>
        <taxon>Alexandrium</taxon>
    </lineage>
</organism>
<dbReference type="EMBL" id="HBGQ01006816">
    <property type="protein sequence ID" value="CAD9367570.1"/>
    <property type="molecule type" value="Transcribed_RNA"/>
</dbReference>
<evidence type="ECO:0008006" key="3">
    <source>
        <dbReference type="Google" id="ProtNLM"/>
    </source>
</evidence>
<dbReference type="Pfam" id="PF02643">
    <property type="entry name" value="DUF192"/>
    <property type="match status" value="1"/>
</dbReference>
<name>A0A7S2AGN0_9DINO</name>
<protein>
    <recommendedName>
        <fullName evidence="3">DUF192 domain-containing protein</fullName>
    </recommendedName>
</protein>
<dbReference type="Gene3D" id="2.60.120.1140">
    <property type="entry name" value="Protein of unknown function DUF192"/>
    <property type="match status" value="1"/>
</dbReference>
<proteinExistence type="predicted"/>